<evidence type="ECO:0000256" key="5">
    <source>
        <dbReference type="SAM" id="Phobius"/>
    </source>
</evidence>
<evidence type="ECO:0000256" key="3">
    <source>
        <dbReference type="ARBA" id="ARBA00022989"/>
    </source>
</evidence>
<sequence>MKKLLRYLLTLFFIIAGVNHFINPQLYLPLIPPYFPFPEIINLVSGIVEIVLGFGLLLDKTRKAAAWGVVILLVAFIPSHVYFIQIGSCVPDGLCVPAWVGWVRLVIIHPILLAWAYFCTK</sequence>
<evidence type="ECO:0000313" key="8">
    <source>
        <dbReference type="Proteomes" id="UP000010953"/>
    </source>
</evidence>
<keyword evidence="4 5" id="KW-0472">Membrane</keyword>
<evidence type="ECO:0000313" key="7">
    <source>
        <dbReference type="EMBL" id="EMS35090.1"/>
    </source>
</evidence>
<evidence type="ECO:0000256" key="1">
    <source>
        <dbReference type="ARBA" id="ARBA00004141"/>
    </source>
</evidence>
<organism evidence="7 8">
    <name type="scientific">Mariniradius saccharolyticus AK6</name>
    <dbReference type="NCBI Taxonomy" id="1239962"/>
    <lineage>
        <taxon>Bacteria</taxon>
        <taxon>Pseudomonadati</taxon>
        <taxon>Bacteroidota</taxon>
        <taxon>Cytophagia</taxon>
        <taxon>Cytophagales</taxon>
        <taxon>Cyclobacteriaceae</taxon>
        <taxon>Mariniradius</taxon>
    </lineage>
</organism>
<keyword evidence="8" id="KW-1185">Reference proteome</keyword>
<feature type="transmembrane region" description="Helical" evidence="5">
    <location>
        <begin position="40"/>
        <end position="58"/>
    </location>
</feature>
<name>M7XCD7_9BACT</name>
<dbReference type="OrthoDB" id="327939at2"/>
<dbReference type="Proteomes" id="UP000010953">
    <property type="component" value="Unassembled WGS sequence"/>
</dbReference>
<reference evidence="7" key="1">
    <citation type="submission" date="2013-01" db="EMBL/GenBank/DDBJ databases">
        <title>Genome assembly of Mariniradius saccharolyticus AK6.</title>
        <authorList>
            <person name="Vaidya B."/>
            <person name="Khatri I."/>
            <person name="Tanuku N.R.S."/>
            <person name="Subramanian S."/>
            <person name="Pinnaka A."/>
        </authorList>
    </citation>
    <scope>NUCLEOTIDE SEQUENCE [LARGE SCALE GENOMIC DNA]</scope>
    <source>
        <strain evidence="7">AK6</strain>
    </source>
</reference>
<evidence type="ECO:0000256" key="2">
    <source>
        <dbReference type="ARBA" id="ARBA00022692"/>
    </source>
</evidence>
<dbReference type="EMBL" id="AMZY02000003">
    <property type="protein sequence ID" value="EMS35090.1"/>
    <property type="molecule type" value="Genomic_DNA"/>
</dbReference>
<feature type="transmembrane region" description="Helical" evidence="5">
    <location>
        <begin position="65"/>
        <end position="84"/>
    </location>
</feature>
<proteinExistence type="predicted"/>
<dbReference type="GO" id="GO:0016020">
    <property type="term" value="C:membrane"/>
    <property type="evidence" value="ECO:0007669"/>
    <property type="project" value="UniProtKB-SubCell"/>
</dbReference>
<dbReference type="RefSeq" id="WP_008623703.1">
    <property type="nucleotide sequence ID" value="NZ_AMZY02000003.1"/>
</dbReference>
<keyword evidence="3 5" id="KW-1133">Transmembrane helix</keyword>
<feature type="domain" description="Methylamine utilisation protein MauE" evidence="6">
    <location>
        <begin position="4"/>
        <end position="83"/>
    </location>
</feature>
<dbReference type="InterPro" id="IPR009908">
    <property type="entry name" value="Methylamine_util_MauE"/>
</dbReference>
<feature type="transmembrane region" description="Helical" evidence="5">
    <location>
        <begin position="96"/>
        <end position="118"/>
    </location>
</feature>
<dbReference type="InParanoid" id="M7XCD7"/>
<keyword evidence="2 5" id="KW-0812">Transmembrane</keyword>
<comment type="caution">
    <text evidence="7">The sequence shown here is derived from an EMBL/GenBank/DDBJ whole genome shotgun (WGS) entry which is preliminary data.</text>
</comment>
<dbReference type="GO" id="GO:0030416">
    <property type="term" value="P:methylamine metabolic process"/>
    <property type="evidence" value="ECO:0007669"/>
    <property type="project" value="InterPro"/>
</dbReference>
<comment type="subcellular location">
    <subcellularLocation>
        <location evidence="1">Membrane</location>
        <topology evidence="1">Multi-pass membrane protein</topology>
    </subcellularLocation>
</comment>
<dbReference type="PANTHER" id="PTHR36974:SF1">
    <property type="entry name" value="DOXX FAMILY MEMBRANE PROTEIN"/>
    <property type="match status" value="1"/>
</dbReference>
<feature type="transmembrane region" description="Helical" evidence="5">
    <location>
        <begin position="7"/>
        <end position="28"/>
    </location>
</feature>
<dbReference type="AlphaFoldDB" id="M7XCD7"/>
<gene>
    <name evidence="7" type="ORF">C943_02983</name>
</gene>
<evidence type="ECO:0000256" key="4">
    <source>
        <dbReference type="ARBA" id="ARBA00023136"/>
    </source>
</evidence>
<dbReference type="STRING" id="1239962.C943_02983"/>
<dbReference type="Pfam" id="PF07291">
    <property type="entry name" value="MauE"/>
    <property type="match status" value="1"/>
</dbReference>
<dbReference type="eggNOG" id="COG4270">
    <property type="taxonomic scope" value="Bacteria"/>
</dbReference>
<evidence type="ECO:0000259" key="6">
    <source>
        <dbReference type="Pfam" id="PF07291"/>
    </source>
</evidence>
<protein>
    <recommendedName>
        <fullName evidence="6">Methylamine utilisation protein MauE domain-containing protein</fullName>
    </recommendedName>
</protein>
<dbReference type="PANTHER" id="PTHR36974">
    <property type="entry name" value="MEMBRANE PROTEIN-RELATED"/>
    <property type="match status" value="1"/>
</dbReference>
<accession>M7XCD7</accession>